<gene>
    <name evidence="2 4" type="primary">rraB</name>
    <name evidence="4" type="ORF">JAJ28_004066</name>
</gene>
<comment type="function">
    <text evidence="2">Globally modulates RNA abundance by binding to RNase E (Rne) and regulating its endonucleolytic activity. Can modulate Rne action in a substrate-dependent manner by altering the composition of the degradosome.</text>
</comment>
<comment type="similarity">
    <text evidence="2">Belongs to the RraB family.</text>
</comment>
<keyword evidence="1 2" id="KW-0963">Cytoplasm</keyword>
<feature type="domain" description="Regulator of ribonuclease activity B" evidence="3">
    <location>
        <begin position="63"/>
        <end position="164"/>
    </location>
</feature>
<dbReference type="AlphaFoldDB" id="A0AAD3UDS0"/>
<dbReference type="Proteomes" id="UP000859505">
    <property type="component" value="Unassembled WGS sequence"/>
</dbReference>
<dbReference type="Pfam" id="PF06877">
    <property type="entry name" value="RraB"/>
    <property type="match status" value="1"/>
</dbReference>
<comment type="subcellular location">
    <subcellularLocation>
        <location evidence="2">Cytoplasm</location>
    </subcellularLocation>
</comment>
<dbReference type="InterPro" id="IPR016716">
    <property type="entry name" value="RraB"/>
</dbReference>
<dbReference type="GO" id="GO:0005737">
    <property type="term" value="C:cytoplasm"/>
    <property type="evidence" value="ECO:0007669"/>
    <property type="project" value="UniProtKB-SubCell"/>
</dbReference>
<evidence type="ECO:0000313" key="5">
    <source>
        <dbReference type="Proteomes" id="UP000859505"/>
    </source>
</evidence>
<protein>
    <recommendedName>
        <fullName evidence="2">Regulator of ribonuclease activity B</fullName>
    </recommendedName>
</protein>
<evidence type="ECO:0000259" key="3">
    <source>
        <dbReference type="Pfam" id="PF06877"/>
    </source>
</evidence>
<reference evidence="4" key="1">
    <citation type="journal article" date="2018" name="Genome Biol.">
        <title>SKESA: strategic k-mer extension for scrupulous assemblies.</title>
        <authorList>
            <person name="Souvorov A."/>
            <person name="Agarwala R."/>
            <person name="Lipman D.J."/>
        </authorList>
    </citation>
    <scope>NUCLEOTIDE SEQUENCE</scope>
    <source>
        <strain evidence="4">OLC2673_Aeromonas</strain>
    </source>
</reference>
<dbReference type="EMBL" id="DACTUL010000047">
    <property type="protein sequence ID" value="HAT6346262.1"/>
    <property type="molecule type" value="Genomic_DNA"/>
</dbReference>
<evidence type="ECO:0000313" key="4">
    <source>
        <dbReference type="EMBL" id="HAT6346262.1"/>
    </source>
</evidence>
<dbReference type="GO" id="GO:0019899">
    <property type="term" value="F:enzyme binding"/>
    <property type="evidence" value="ECO:0007669"/>
    <property type="project" value="UniProtKB-UniRule"/>
</dbReference>
<dbReference type="Gene3D" id="3.30.70.970">
    <property type="entry name" value="RraB-like"/>
    <property type="match status" value="1"/>
</dbReference>
<comment type="subunit">
    <text evidence="2">Interacts with the C-terminal region of Rne.</text>
</comment>
<evidence type="ECO:0000256" key="2">
    <source>
        <dbReference type="HAMAP-Rule" id="MF_01888"/>
    </source>
</evidence>
<dbReference type="SUPFAM" id="SSF89946">
    <property type="entry name" value="Hypothetical protein VC0424"/>
    <property type="match status" value="1"/>
</dbReference>
<dbReference type="NCBIfam" id="NF008393">
    <property type="entry name" value="PRK11191.1"/>
    <property type="match status" value="1"/>
</dbReference>
<proteinExistence type="inferred from homology"/>
<dbReference type="HAMAP" id="MF_01888">
    <property type="entry name" value="RraB"/>
    <property type="match status" value="1"/>
</dbReference>
<accession>A0AAD3UDS0</accession>
<evidence type="ECO:0000256" key="1">
    <source>
        <dbReference type="ARBA" id="ARBA00022490"/>
    </source>
</evidence>
<organism evidence="4 5">
    <name type="scientific">Aeromonas hydrophila</name>
    <dbReference type="NCBI Taxonomy" id="644"/>
    <lineage>
        <taxon>Bacteria</taxon>
        <taxon>Pseudomonadati</taxon>
        <taxon>Pseudomonadota</taxon>
        <taxon>Gammaproteobacteria</taxon>
        <taxon>Aeromonadales</taxon>
        <taxon>Aeromonadaceae</taxon>
        <taxon>Aeromonas</taxon>
    </lineage>
</organism>
<comment type="caution">
    <text evidence="4">The sequence shown here is derived from an EMBL/GenBank/DDBJ whole genome shotgun (WGS) entry which is preliminary data.</text>
</comment>
<dbReference type="InterPro" id="IPR036701">
    <property type="entry name" value="RraB-like_sf"/>
</dbReference>
<sequence length="168" mass="18359">MAAASCLSWLAALSQGGCAGMLCRNHACGAGAQPIRHSPARAFDTNTVASGVNMSLDMQEWREETTAIVNELLADGSNPDLEYEIEHHFACQDFDLLEKAAVDLFKAGFEVTDAEEMELDDGATIFCFDATTECKLDIETIVADIAKMLPILEKYGVDYDGWGTYFQE</sequence>
<reference evidence="4" key="2">
    <citation type="submission" date="2020-01" db="EMBL/GenBank/DDBJ databases">
        <authorList>
            <consortium name="NCBI Pathogen Detection Project"/>
        </authorList>
    </citation>
    <scope>NUCLEOTIDE SEQUENCE</scope>
    <source>
        <strain evidence="4">OLC2673_Aeromonas</strain>
    </source>
</reference>
<name>A0AAD3UDS0_AERHY</name>
<dbReference type="GO" id="GO:0060698">
    <property type="term" value="F:endoribonuclease inhibitor activity"/>
    <property type="evidence" value="ECO:0007669"/>
    <property type="project" value="UniProtKB-UniRule"/>
</dbReference>
<dbReference type="InterPro" id="IPR009671">
    <property type="entry name" value="RraB_dom"/>
</dbReference>